<evidence type="ECO:0000256" key="7">
    <source>
        <dbReference type="HAMAP-Rule" id="MF_01416"/>
    </source>
</evidence>
<accession>A0A9J6ZIU4</accession>
<comment type="similarity">
    <text evidence="7">Belongs to the ATPase delta chain family.</text>
</comment>
<evidence type="ECO:0000256" key="3">
    <source>
        <dbReference type="ARBA" id="ARBA00022781"/>
    </source>
</evidence>
<dbReference type="Pfam" id="PF00213">
    <property type="entry name" value="OSCP"/>
    <property type="match status" value="1"/>
</dbReference>
<dbReference type="Gene3D" id="1.10.520.20">
    <property type="entry name" value="N-terminal domain of the delta subunit of the F1F0-ATP synthase"/>
    <property type="match status" value="1"/>
</dbReference>
<reference evidence="8" key="1">
    <citation type="submission" date="2022-05" db="EMBL/GenBank/DDBJ databases">
        <title>Novel bacterial taxa in a minimal lignocellulolytic consortium and its capacity to transform plastics disclosed by genome-resolved metagenomics.</title>
        <authorList>
            <person name="Rodriguez C.A.D."/>
            <person name="Diaz-Garcia L."/>
            <person name="Herrera K."/>
            <person name="Tarazona N.A."/>
            <person name="Sproer C."/>
            <person name="Overmann J."/>
            <person name="Jimenez D.J."/>
        </authorList>
    </citation>
    <scope>NUCLEOTIDE SEQUENCE</scope>
    <source>
        <strain evidence="8">MAG5</strain>
    </source>
</reference>
<evidence type="ECO:0000313" key="8">
    <source>
        <dbReference type="EMBL" id="URN96054.1"/>
    </source>
</evidence>
<dbReference type="InterPro" id="IPR000711">
    <property type="entry name" value="ATPase_OSCP/dsu"/>
</dbReference>
<evidence type="ECO:0000256" key="1">
    <source>
        <dbReference type="ARBA" id="ARBA00004370"/>
    </source>
</evidence>
<keyword evidence="6 7" id="KW-0066">ATP synthesis</keyword>
<dbReference type="PRINTS" id="PR00125">
    <property type="entry name" value="ATPASEDELTA"/>
</dbReference>
<keyword evidence="5 7" id="KW-0472">Membrane</keyword>
<dbReference type="Proteomes" id="UP001056756">
    <property type="component" value="Chromosome"/>
</dbReference>
<evidence type="ECO:0000256" key="4">
    <source>
        <dbReference type="ARBA" id="ARBA00023065"/>
    </source>
</evidence>
<dbReference type="NCBIfam" id="TIGR01145">
    <property type="entry name" value="ATP_synt_delta"/>
    <property type="match status" value="1"/>
</dbReference>
<proteinExistence type="inferred from homology"/>
<protein>
    <recommendedName>
        <fullName evidence="7">ATP synthase subunit delta</fullName>
    </recommendedName>
    <alternativeName>
        <fullName evidence="7">ATP synthase F(1) sector subunit delta</fullName>
    </alternativeName>
    <alternativeName>
        <fullName evidence="7">F-type ATPase subunit delta</fullName>
        <shortName evidence="7">F-ATPase subunit delta</shortName>
    </alternativeName>
</protein>
<dbReference type="PANTHER" id="PTHR11910">
    <property type="entry name" value="ATP SYNTHASE DELTA CHAIN"/>
    <property type="match status" value="1"/>
</dbReference>
<keyword evidence="4 7" id="KW-0406">Ion transport</keyword>
<comment type="function">
    <text evidence="7">F(1)F(0) ATP synthase produces ATP from ADP in the presence of a proton or sodium gradient. F-type ATPases consist of two structural domains, F(1) containing the extramembraneous catalytic core and F(0) containing the membrane proton channel, linked together by a central stalk and a peripheral stalk. During catalysis, ATP synthesis in the catalytic domain of F(1) is coupled via a rotary mechanism of the central stalk subunits to proton translocation.</text>
</comment>
<dbReference type="NCBIfam" id="NF004403">
    <property type="entry name" value="PRK05758.2-4"/>
    <property type="match status" value="1"/>
</dbReference>
<keyword evidence="2 7" id="KW-0813">Transport</keyword>
<keyword evidence="7" id="KW-0139">CF(1)</keyword>
<dbReference type="EMBL" id="CP097899">
    <property type="protein sequence ID" value="URN96054.1"/>
    <property type="molecule type" value="Genomic_DNA"/>
</dbReference>
<sequence>MSRDLVVAKRYAQALFELASASKVVSQVETELKLIVDVLSHNDELNKFLDLPNVSSENKVQLLKDSFGTDVSELVYHTLRLLLERGRQSLIVNLFESYVKIAGNATGQAHAVVYTAKELSAEELSNVATQFTQVTGKTIIAEQSVNPALLGGIQVRIGDRLYDGSLAGKLERLQKSLNSIAL</sequence>
<dbReference type="GO" id="GO:0005886">
    <property type="term" value="C:plasma membrane"/>
    <property type="evidence" value="ECO:0007669"/>
    <property type="project" value="UniProtKB-SubCell"/>
</dbReference>
<dbReference type="SUPFAM" id="SSF47928">
    <property type="entry name" value="N-terminal domain of the delta subunit of the F1F0-ATP synthase"/>
    <property type="match status" value="1"/>
</dbReference>
<gene>
    <name evidence="7" type="primary">atpH</name>
    <name evidence="8" type="ORF">NAG76_07450</name>
</gene>
<comment type="subcellular location">
    <subcellularLocation>
        <location evidence="7">Cell membrane</location>
        <topology evidence="7">Peripheral membrane protein</topology>
    </subcellularLocation>
    <subcellularLocation>
        <location evidence="1">Membrane</location>
    </subcellularLocation>
</comment>
<evidence type="ECO:0000256" key="2">
    <source>
        <dbReference type="ARBA" id="ARBA00022448"/>
    </source>
</evidence>
<name>A0A9J6ZIU4_9BACL</name>
<keyword evidence="3 7" id="KW-0375">Hydrogen ion transport</keyword>
<evidence type="ECO:0000256" key="6">
    <source>
        <dbReference type="ARBA" id="ARBA00023310"/>
    </source>
</evidence>
<dbReference type="KEGG" id="plig:NAG76_07450"/>
<keyword evidence="7" id="KW-1003">Cell membrane</keyword>
<organism evidence="8 9">
    <name type="scientific">Candidatus Pristimantibacillus lignocellulolyticus</name>
    <dbReference type="NCBI Taxonomy" id="2994561"/>
    <lineage>
        <taxon>Bacteria</taxon>
        <taxon>Bacillati</taxon>
        <taxon>Bacillota</taxon>
        <taxon>Bacilli</taxon>
        <taxon>Bacillales</taxon>
        <taxon>Paenibacillaceae</taxon>
        <taxon>Candidatus Pristimantibacillus</taxon>
    </lineage>
</organism>
<dbReference type="GO" id="GO:0046933">
    <property type="term" value="F:proton-transporting ATP synthase activity, rotational mechanism"/>
    <property type="evidence" value="ECO:0007669"/>
    <property type="project" value="UniProtKB-UniRule"/>
</dbReference>
<dbReference type="InterPro" id="IPR026015">
    <property type="entry name" value="ATP_synth_OSCP/delta_N_sf"/>
</dbReference>
<comment type="function">
    <text evidence="7">This protein is part of the stalk that links CF(0) to CF(1). It either transmits conformational changes from CF(0) to CF(1) or is implicated in proton conduction.</text>
</comment>
<evidence type="ECO:0000256" key="5">
    <source>
        <dbReference type="ARBA" id="ARBA00023136"/>
    </source>
</evidence>
<dbReference type="HAMAP" id="MF_01416">
    <property type="entry name" value="ATP_synth_delta_bact"/>
    <property type="match status" value="1"/>
</dbReference>
<evidence type="ECO:0000313" key="9">
    <source>
        <dbReference type="Proteomes" id="UP001056756"/>
    </source>
</evidence>
<dbReference type="GO" id="GO:0045259">
    <property type="term" value="C:proton-transporting ATP synthase complex"/>
    <property type="evidence" value="ECO:0007669"/>
    <property type="project" value="UniProtKB-KW"/>
</dbReference>
<dbReference type="AlphaFoldDB" id="A0A9J6ZIU4"/>